<reference evidence="2" key="2">
    <citation type="submission" date="2021-08" db="EMBL/GenBank/DDBJ databases">
        <authorList>
            <person name="Tani A."/>
            <person name="Ola A."/>
            <person name="Ogura Y."/>
            <person name="Katsura K."/>
            <person name="Hayashi T."/>
        </authorList>
    </citation>
    <scope>NUCLEOTIDE SEQUENCE</scope>
    <source>
        <strain evidence="2">DSM 17168</strain>
    </source>
</reference>
<evidence type="ECO:0000313" key="2">
    <source>
        <dbReference type="EMBL" id="GJE03386.1"/>
    </source>
</evidence>
<dbReference type="InterPro" id="IPR038740">
    <property type="entry name" value="BioF2-like_GNAT_dom"/>
</dbReference>
<organism evidence="2 3">
    <name type="scientific">Methylobacterium isbiliense</name>
    <dbReference type="NCBI Taxonomy" id="315478"/>
    <lineage>
        <taxon>Bacteria</taxon>
        <taxon>Pseudomonadati</taxon>
        <taxon>Pseudomonadota</taxon>
        <taxon>Alphaproteobacteria</taxon>
        <taxon>Hyphomicrobiales</taxon>
        <taxon>Methylobacteriaceae</taxon>
        <taxon>Methylobacterium</taxon>
    </lineage>
</organism>
<sequence length="383" mass="41069">MAAGAMPEIAILDSLEAIDACAQDWRALQARTPEATGFQSYAWCRTWVAACRQRGHAATPRVIALRVAGRLVMLWPLMVERRFGARIARWIGEPITPYGDVLAEPGPQREVWIARAAAVMRGWDDVDLVHLGRLRDDGVLARSGAAPGVPAGAAAMAPQVPLPRRDPPCTKSRRRRLRLLARDFADDGPPQVEAVPAGAAARDAVRAALGLKAAWLAQRGLVSAGLSHPVVAPFLEEAAAAGDLAVHRLRVGPRAIAYDLGLSAGPVYRSLVGSFDPAYARYAPGHAMTAALLHHLSGQGAALYDFLPPDDTYKTRWATGRMPVRGRVLVLTARGRAAAFALVTLRGVAKRLYRRLPGGLRRLTARRRPAARVAPSGLVIPAS</sequence>
<name>A0ABQ4SJK0_9HYPH</name>
<gene>
    <name evidence="2" type="ORF">GMJLKIPL_5340</name>
</gene>
<dbReference type="Proteomes" id="UP001055153">
    <property type="component" value="Unassembled WGS sequence"/>
</dbReference>
<dbReference type="Pfam" id="PF13480">
    <property type="entry name" value="Acetyltransf_6"/>
    <property type="match status" value="1"/>
</dbReference>
<evidence type="ECO:0000313" key="3">
    <source>
        <dbReference type="Proteomes" id="UP001055153"/>
    </source>
</evidence>
<keyword evidence="3" id="KW-1185">Reference proteome</keyword>
<dbReference type="SUPFAM" id="SSF55729">
    <property type="entry name" value="Acyl-CoA N-acyltransferases (Nat)"/>
    <property type="match status" value="1"/>
</dbReference>
<proteinExistence type="predicted"/>
<comment type="caution">
    <text evidence="2">The sequence shown here is derived from an EMBL/GenBank/DDBJ whole genome shotgun (WGS) entry which is preliminary data.</text>
</comment>
<accession>A0ABQ4SJK0</accession>
<dbReference type="EMBL" id="BPQQ01000075">
    <property type="protein sequence ID" value="GJE03386.1"/>
    <property type="molecule type" value="Genomic_DNA"/>
</dbReference>
<protein>
    <recommendedName>
        <fullName evidence="1">BioF2-like acetyltransferase domain-containing protein</fullName>
    </recommendedName>
</protein>
<reference evidence="2" key="1">
    <citation type="journal article" date="2021" name="Front. Microbiol.">
        <title>Comprehensive Comparative Genomics and Phenotyping of Methylobacterium Species.</title>
        <authorList>
            <person name="Alessa O."/>
            <person name="Ogura Y."/>
            <person name="Fujitani Y."/>
            <person name="Takami H."/>
            <person name="Hayashi T."/>
            <person name="Sahin N."/>
            <person name="Tani A."/>
        </authorList>
    </citation>
    <scope>NUCLEOTIDE SEQUENCE</scope>
    <source>
        <strain evidence="2">DSM 17168</strain>
    </source>
</reference>
<feature type="domain" description="BioF2-like acetyltransferase" evidence="1">
    <location>
        <begin position="171"/>
        <end position="314"/>
    </location>
</feature>
<dbReference type="RefSeq" id="WP_238240784.1">
    <property type="nucleotide sequence ID" value="NZ_BPQQ01000075.1"/>
</dbReference>
<dbReference type="InterPro" id="IPR016181">
    <property type="entry name" value="Acyl_CoA_acyltransferase"/>
</dbReference>
<evidence type="ECO:0000259" key="1">
    <source>
        <dbReference type="Pfam" id="PF13480"/>
    </source>
</evidence>